<accession>A0AA39CMY2</accession>
<name>A0AA39CMY2_9EURO</name>
<comment type="caution">
    <text evidence="1">The sequence shown here is derived from an EMBL/GenBank/DDBJ whole genome shotgun (WGS) entry which is preliminary data.</text>
</comment>
<dbReference type="EMBL" id="JAPDRK010000003">
    <property type="protein sequence ID" value="KAJ9614152.1"/>
    <property type="molecule type" value="Genomic_DNA"/>
</dbReference>
<organism evidence="1 2">
    <name type="scientific">Cladophialophora chaetospira</name>
    <dbReference type="NCBI Taxonomy" id="386627"/>
    <lineage>
        <taxon>Eukaryota</taxon>
        <taxon>Fungi</taxon>
        <taxon>Dikarya</taxon>
        <taxon>Ascomycota</taxon>
        <taxon>Pezizomycotina</taxon>
        <taxon>Eurotiomycetes</taxon>
        <taxon>Chaetothyriomycetidae</taxon>
        <taxon>Chaetothyriales</taxon>
        <taxon>Herpotrichiellaceae</taxon>
        <taxon>Cladophialophora</taxon>
    </lineage>
</organism>
<proteinExistence type="predicted"/>
<gene>
    <name evidence="1" type="ORF">H2200_002288</name>
</gene>
<dbReference type="AlphaFoldDB" id="A0AA39CMY2"/>
<evidence type="ECO:0000313" key="2">
    <source>
        <dbReference type="Proteomes" id="UP001172673"/>
    </source>
</evidence>
<sequence>MSGRMVGWALAIGLGVLNGYMIFKPAFEARELEKVKDLHDRERAAAQLEPSMTEITVQPNYKRNLLEENAQKSETP</sequence>
<evidence type="ECO:0000313" key="1">
    <source>
        <dbReference type="EMBL" id="KAJ9614152.1"/>
    </source>
</evidence>
<keyword evidence="2" id="KW-1185">Reference proteome</keyword>
<dbReference type="Proteomes" id="UP001172673">
    <property type="component" value="Unassembled WGS sequence"/>
</dbReference>
<dbReference type="InterPro" id="IPR057394">
    <property type="entry name" value="PIGBOS1"/>
</dbReference>
<reference evidence="1" key="1">
    <citation type="submission" date="2022-10" db="EMBL/GenBank/DDBJ databases">
        <title>Culturing micro-colonial fungi from biological soil crusts in the Mojave desert and describing Neophaeococcomyces mojavensis, and introducing the new genera and species Taxawa tesnikishii.</title>
        <authorList>
            <person name="Kurbessoian T."/>
            <person name="Stajich J.E."/>
        </authorList>
    </citation>
    <scope>NUCLEOTIDE SEQUENCE</scope>
    <source>
        <strain evidence="1">TK_41</strain>
    </source>
</reference>
<dbReference type="Pfam" id="PF23670">
    <property type="entry name" value="PIGBOS1"/>
    <property type="match status" value="1"/>
</dbReference>
<protein>
    <submittedName>
        <fullName evidence="1">Uncharacterized protein</fullName>
    </submittedName>
</protein>